<name>A0A7W4YV35_9HYPH</name>
<dbReference type="EMBL" id="JACHWB010000001">
    <property type="protein sequence ID" value="MBB3017466.1"/>
    <property type="molecule type" value="Genomic_DNA"/>
</dbReference>
<dbReference type="Proteomes" id="UP000532010">
    <property type="component" value="Unassembled WGS sequence"/>
</dbReference>
<dbReference type="RefSeq" id="WP_183446791.1">
    <property type="nucleotide sequence ID" value="NZ_JACHWB010000001.1"/>
</dbReference>
<feature type="compositionally biased region" description="Polar residues" evidence="1">
    <location>
        <begin position="1"/>
        <end position="16"/>
    </location>
</feature>
<organism evidence="2 3">
    <name type="scientific">Microvirga lupini</name>
    <dbReference type="NCBI Taxonomy" id="420324"/>
    <lineage>
        <taxon>Bacteria</taxon>
        <taxon>Pseudomonadati</taxon>
        <taxon>Pseudomonadota</taxon>
        <taxon>Alphaproteobacteria</taxon>
        <taxon>Hyphomicrobiales</taxon>
        <taxon>Methylobacteriaceae</taxon>
        <taxon>Microvirga</taxon>
    </lineage>
</organism>
<protein>
    <submittedName>
        <fullName evidence="2">Uncharacterized protein</fullName>
    </submittedName>
</protein>
<comment type="caution">
    <text evidence="2">The sequence shown here is derived from an EMBL/GenBank/DDBJ whole genome shotgun (WGS) entry which is preliminary data.</text>
</comment>
<accession>A0A7W4YV35</accession>
<gene>
    <name evidence="2" type="ORF">FHR70_000506</name>
</gene>
<proteinExistence type="predicted"/>
<sequence>MTSDRPFQEQTTTIPSPSDLRQIKEAVRELRAASPRSVLADLVEDKIRAIEGWHPMTPLPLPAKQTRWISQ</sequence>
<feature type="region of interest" description="Disordered" evidence="1">
    <location>
        <begin position="1"/>
        <end position="21"/>
    </location>
</feature>
<evidence type="ECO:0000313" key="3">
    <source>
        <dbReference type="Proteomes" id="UP000532010"/>
    </source>
</evidence>
<keyword evidence="3" id="KW-1185">Reference proteome</keyword>
<reference evidence="2 3" key="1">
    <citation type="submission" date="2020-08" db="EMBL/GenBank/DDBJ databases">
        <title>The Agave Microbiome: Exploring the role of microbial communities in plant adaptations to desert environments.</title>
        <authorList>
            <person name="Partida-Martinez L.P."/>
        </authorList>
    </citation>
    <scope>NUCLEOTIDE SEQUENCE [LARGE SCALE GENOMIC DNA]</scope>
    <source>
        <strain evidence="2 3">AT3.9</strain>
    </source>
</reference>
<evidence type="ECO:0000256" key="1">
    <source>
        <dbReference type="SAM" id="MobiDB-lite"/>
    </source>
</evidence>
<dbReference type="AlphaFoldDB" id="A0A7W4YV35"/>
<evidence type="ECO:0000313" key="2">
    <source>
        <dbReference type="EMBL" id="MBB3017466.1"/>
    </source>
</evidence>